<dbReference type="OrthoDB" id="9793283at2"/>
<dbReference type="AlphaFoldDB" id="A0A517MX05"/>
<dbReference type="InterPro" id="IPR011701">
    <property type="entry name" value="MFS"/>
</dbReference>
<feature type="transmembrane region" description="Helical" evidence="7">
    <location>
        <begin position="172"/>
        <end position="194"/>
    </location>
</feature>
<feature type="transmembrane region" description="Helical" evidence="7">
    <location>
        <begin position="146"/>
        <end position="166"/>
    </location>
</feature>
<dbReference type="GO" id="GO:0005886">
    <property type="term" value="C:plasma membrane"/>
    <property type="evidence" value="ECO:0007669"/>
    <property type="project" value="UniProtKB-SubCell"/>
</dbReference>
<feature type="transmembrane region" description="Helical" evidence="7">
    <location>
        <begin position="373"/>
        <end position="393"/>
    </location>
</feature>
<feature type="transmembrane region" description="Helical" evidence="7">
    <location>
        <begin position="85"/>
        <end position="103"/>
    </location>
</feature>
<evidence type="ECO:0000256" key="3">
    <source>
        <dbReference type="ARBA" id="ARBA00022475"/>
    </source>
</evidence>
<keyword evidence="6 7" id="KW-0472">Membrane</keyword>
<accession>A0A517MX05</accession>
<evidence type="ECO:0000256" key="6">
    <source>
        <dbReference type="ARBA" id="ARBA00023136"/>
    </source>
</evidence>
<dbReference type="InterPro" id="IPR020846">
    <property type="entry name" value="MFS_dom"/>
</dbReference>
<dbReference type="PANTHER" id="PTHR23517">
    <property type="entry name" value="RESISTANCE PROTEIN MDTM, PUTATIVE-RELATED-RELATED"/>
    <property type="match status" value="1"/>
</dbReference>
<feature type="transmembrane region" description="Helical" evidence="7">
    <location>
        <begin position="20"/>
        <end position="43"/>
    </location>
</feature>
<dbReference type="RefSeq" id="WP_145060640.1">
    <property type="nucleotide sequence ID" value="NZ_CP036263.1"/>
</dbReference>
<feature type="transmembrane region" description="Helical" evidence="7">
    <location>
        <begin position="55"/>
        <end position="73"/>
    </location>
</feature>
<evidence type="ECO:0000256" key="2">
    <source>
        <dbReference type="ARBA" id="ARBA00022448"/>
    </source>
</evidence>
<evidence type="ECO:0000259" key="8">
    <source>
        <dbReference type="PROSITE" id="PS50850"/>
    </source>
</evidence>
<reference evidence="9 10" key="1">
    <citation type="submission" date="2019-02" db="EMBL/GenBank/DDBJ databases">
        <title>Deep-cultivation of Planctomycetes and their phenomic and genomic characterization uncovers novel biology.</title>
        <authorList>
            <person name="Wiegand S."/>
            <person name="Jogler M."/>
            <person name="Boedeker C."/>
            <person name="Pinto D."/>
            <person name="Vollmers J."/>
            <person name="Rivas-Marin E."/>
            <person name="Kohn T."/>
            <person name="Peeters S.H."/>
            <person name="Heuer A."/>
            <person name="Rast P."/>
            <person name="Oberbeckmann S."/>
            <person name="Bunk B."/>
            <person name="Jeske O."/>
            <person name="Meyerdierks A."/>
            <person name="Storesund J.E."/>
            <person name="Kallscheuer N."/>
            <person name="Luecker S."/>
            <person name="Lage O.M."/>
            <person name="Pohl T."/>
            <person name="Merkel B.J."/>
            <person name="Hornburger P."/>
            <person name="Mueller R.-W."/>
            <person name="Bruemmer F."/>
            <person name="Labrenz M."/>
            <person name="Spormann A.M."/>
            <person name="Op den Camp H."/>
            <person name="Overmann J."/>
            <person name="Amann R."/>
            <person name="Jetten M.S.M."/>
            <person name="Mascher T."/>
            <person name="Medema M.H."/>
            <person name="Devos D.P."/>
            <person name="Kaster A.-K."/>
            <person name="Ovreas L."/>
            <person name="Rohde M."/>
            <person name="Galperin M.Y."/>
            <person name="Jogler C."/>
        </authorList>
    </citation>
    <scope>NUCLEOTIDE SEQUENCE [LARGE SCALE GENOMIC DNA]</scope>
    <source>
        <strain evidence="9 10">HG15A2</strain>
    </source>
</reference>
<gene>
    <name evidence="9" type="ORF">HG15A2_27370</name>
</gene>
<dbReference type="InterPro" id="IPR050171">
    <property type="entry name" value="MFS_Transporters"/>
</dbReference>
<dbReference type="Gene3D" id="1.20.1250.20">
    <property type="entry name" value="MFS general substrate transporter like domains"/>
    <property type="match status" value="1"/>
</dbReference>
<dbReference type="Pfam" id="PF07690">
    <property type="entry name" value="MFS_1"/>
    <property type="match status" value="1"/>
</dbReference>
<name>A0A517MX05_9BACT</name>
<dbReference type="KEGG" id="amob:HG15A2_27370"/>
<feature type="transmembrane region" description="Helical" evidence="7">
    <location>
        <begin position="287"/>
        <end position="317"/>
    </location>
</feature>
<feature type="domain" description="Major facilitator superfamily (MFS) profile" evidence="8">
    <location>
        <begin position="19"/>
        <end position="400"/>
    </location>
</feature>
<keyword evidence="3" id="KW-1003">Cell membrane</keyword>
<dbReference type="EMBL" id="CP036263">
    <property type="protein sequence ID" value="QDS99414.1"/>
    <property type="molecule type" value="Genomic_DNA"/>
</dbReference>
<feature type="transmembrane region" description="Helical" evidence="7">
    <location>
        <begin position="344"/>
        <end position="366"/>
    </location>
</feature>
<sequence length="418" mass="45344">MLQSVYARYREAYSGLPREVWLMAFALFINRCGTMVMPFLTLFLRQERGMSESSAGMMLSAFGLGAIVGAYIGGRLVPLVGAVRVQISALLLVSPCFLLIPLAESWQGIAAAMFALGVTGEAVFPANNAAIALLTTRENRVRGFALQRLAANLGFSFGPAIGGVLAEIDFRLLFAVDGATTALGALLLLYFFGFRRLANTNETAAEKPTVVAAPLKDRTFVVFLVLVFLAALPFFQFWSTYPLYLKDQYGFSKPMIGAMFAFNTTIIVLTEMILVDAAKKWSQLRTIGWGCFLACFGFGILPYGVSIAFAALSMFIITVGEMLSHPLASGFVADRSPEGGEGPYMGWFSMVFSVCFIVGPASGAALYEQDPRLVWACSMVFAFVVLLGFLVLARVSETELATDDTDENRQGEPCLIEA</sequence>
<evidence type="ECO:0000313" key="10">
    <source>
        <dbReference type="Proteomes" id="UP000319852"/>
    </source>
</evidence>
<dbReference type="PANTHER" id="PTHR23517:SF2">
    <property type="entry name" value="MULTIDRUG RESISTANCE PROTEIN MDTH"/>
    <property type="match status" value="1"/>
</dbReference>
<evidence type="ECO:0000256" key="5">
    <source>
        <dbReference type="ARBA" id="ARBA00022989"/>
    </source>
</evidence>
<dbReference type="PROSITE" id="PS50850">
    <property type="entry name" value="MFS"/>
    <property type="match status" value="1"/>
</dbReference>
<keyword evidence="2" id="KW-0813">Transport</keyword>
<protein>
    <submittedName>
        <fullName evidence="9">Putative transporter</fullName>
    </submittedName>
</protein>
<evidence type="ECO:0000256" key="4">
    <source>
        <dbReference type="ARBA" id="ARBA00022692"/>
    </source>
</evidence>
<dbReference type="InterPro" id="IPR036259">
    <property type="entry name" value="MFS_trans_sf"/>
</dbReference>
<keyword evidence="4 7" id="KW-0812">Transmembrane</keyword>
<feature type="transmembrane region" description="Helical" evidence="7">
    <location>
        <begin position="109"/>
        <end position="134"/>
    </location>
</feature>
<comment type="subcellular location">
    <subcellularLocation>
        <location evidence="1">Cell membrane</location>
        <topology evidence="1">Multi-pass membrane protein</topology>
    </subcellularLocation>
</comment>
<dbReference type="SUPFAM" id="SSF103473">
    <property type="entry name" value="MFS general substrate transporter"/>
    <property type="match status" value="1"/>
</dbReference>
<feature type="transmembrane region" description="Helical" evidence="7">
    <location>
        <begin position="215"/>
        <end position="235"/>
    </location>
</feature>
<dbReference type="GO" id="GO:0022857">
    <property type="term" value="F:transmembrane transporter activity"/>
    <property type="evidence" value="ECO:0007669"/>
    <property type="project" value="InterPro"/>
</dbReference>
<keyword evidence="10" id="KW-1185">Reference proteome</keyword>
<proteinExistence type="predicted"/>
<keyword evidence="5 7" id="KW-1133">Transmembrane helix</keyword>
<dbReference type="Proteomes" id="UP000319852">
    <property type="component" value="Chromosome"/>
</dbReference>
<evidence type="ECO:0000313" key="9">
    <source>
        <dbReference type="EMBL" id="QDS99414.1"/>
    </source>
</evidence>
<evidence type="ECO:0000256" key="1">
    <source>
        <dbReference type="ARBA" id="ARBA00004651"/>
    </source>
</evidence>
<organism evidence="9 10">
    <name type="scientific">Adhaeretor mobilis</name>
    <dbReference type="NCBI Taxonomy" id="1930276"/>
    <lineage>
        <taxon>Bacteria</taxon>
        <taxon>Pseudomonadati</taxon>
        <taxon>Planctomycetota</taxon>
        <taxon>Planctomycetia</taxon>
        <taxon>Pirellulales</taxon>
        <taxon>Lacipirellulaceae</taxon>
        <taxon>Adhaeretor</taxon>
    </lineage>
</organism>
<evidence type="ECO:0000256" key="7">
    <source>
        <dbReference type="SAM" id="Phobius"/>
    </source>
</evidence>
<feature type="transmembrane region" description="Helical" evidence="7">
    <location>
        <begin position="255"/>
        <end position="275"/>
    </location>
</feature>